<gene>
    <name evidence="1" type="ORF">BCR24_12320</name>
</gene>
<dbReference type="InterPro" id="IPR016024">
    <property type="entry name" value="ARM-type_fold"/>
</dbReference>
<accession>A0A1E5HFA1</accession>
<reference evidence="2" key="1">
    <citation type="submission" date="2016-09" db="EMBL/GenBank/DDBJ databases">
        <authorList>
            <person name="Gulvik C.A."/>
        </authorList>
    </citation>
    <scope>NUCLEOTIDE SEQUENCE [LARGE SCALE GENOMIC DNA]</scope>
    <source>
        <strain evidence="2">LMG 26676</strain>
    </source>
</reference>
<organism evidence="1 2">
    <name type="scientific">Enterococcus ureilyticus</name>
    <dbReference type="NCBI Taxonomy" id="1131292"/>
    <lineage>
        <taxon>Bacteria</taxon>
        <taxon>Bacillati</taxon>
        <taxon>Bacillota</taxon>
        <taxon>Bacilli</taxon>
        <taxon>Lactobacillales</taxon>
        <taxon>Enterococcaceae</taxon>
        <taxon>Enterococcus</taxon>
    </lineage>
</organism>
<dbReference type="InterPro" id="IPR011989">
    <property type="entry name" value="ARM-like"/>
</dbReference>
<comment type="caution">
    <text evidence="1">The sequence shown here is derived from an EMBL/GenBank/DDBJ whole genome shotgun (WGS) entry which is preliminary data.</text>
</comment>
<name>A0A1E5HFA1_9ENTE</name>
<dbReference type="STRING" id="1131292.BCR24_12320"/>
<sequence length="668" mass="69372">MDYKINVKAILSAVDGGLNGALTQITESTAQLETQINQLFSSFSNPGTAKDTFNEIKGSLEELDSALEKFGLPSVESMFTSFGSQATSQLGKAAEAFNALGKKSQGLSGIVSTSFSKMQSPFKELPTKMLDPFISLDSKVTGFTQNLAKTVTSLAPQMAYGMLSLEVGVGKAMDKMGSGALNVAGFFESISLGSKKIAGEVPLVTKAFGGIGQGIQKSAGVGTTAMTTMIQGLTSVFGVALQALGPAAILGVALVGLGLVNSQFGDQLGGMITTAIEKGPEVIQGFISGIISKLPDLMASGTQLIAGLAEAIAVNLPVIMQSAVDLISALVQGVIESLPTLIPAALMLIESLATSLLSAAPQLLMTGLDLLIALVDGILANKDQIIDTVTNIIEAFTANITNNLPLIIDKGIEILTKLAEGVASVLPALVPVALQAITTLVRTLSENLPKLLDAAVEIVGKLCEGLLANLPQILAAAVELILALVKGIGESIPKIIAAGAKIVLKLLETVIKAVPDLKEAGTNLIQGLIDGISGMAKAALDAVMDIGKSIGDTFKGLFKIHSPSRWMRDEIGAMLPAGLAIGIERNAHVVDQPMDKLASQIMLPSLDSLDQHLATVQDVSVQSSSKQMQVQTKQPATFNIKLGNQQFKAFVSDISEAMGQDSAINLAF</sequence>
<dbReference type="RefSeq" id="WP_069639284.1">
    <property type="nucleotide sequence ID" value="NZ_JAFBEZ010000012.1"/>
</dbReference>
<dbReference type="Proteomes" id="UP000094469">
    <property type="component" value="Unassembled WGS sequence"/>
</dbReference>
<evidence type="ECO:0000313" key="1">
    <source>
        <dbReference type="EMBL" id="OEG23300.1"/>
    </source>
</evidence>
<evidence type="ECO:0000313" key="2">
    <source>
        <dbReference type="Proteomes" id="UP000094469"/>
    </source>
</evidence>
<dbReference type="EMBL" id="MIKC01000005">
    <property type="protein sequence ID" value="OEG23300.1"/>
    <property type="molecule type" value="Genomic_DNA"/>
</dbReference>
<dbReference type="AlphaFoldDB" id="A0A1E5HFA1"/>
<dbReference type="OrthoDB" id="2157658at2"/>
<dbReference type="PANTHER" id="PTHR37813">
    <property type="entry name" value="FELS-2 PROPHAGE PROTEIN"/>
    <property type="match status" value="1"/>
</dbReference>
<dbReference type="SUPFAM" id="SSF48371">
    <property type="entry name" value="ARM repeat"/>
    <property type="match status" value="1"/>
</dbReference>
<keyword evidence="2" id="KW-1185">Reference proteome</keyword>
<dbReference type="Gene3D" id="1.25.10.10">
    <property type="entry name" value="Leucine-rich Repeat Variant"/>
    <property type="match status" value="1"/>
</dbReference>
<proteinExistence type="predicted"/>
<dbReference type="PANTHER" id="PTHR37813:SF1">
    <property type="entry name" value="FELS-2 PROPHAGE PROTEIN"/>
    <property type="match status" value="1"/>
</dbReference>
<protein>
    <recommendedName>
        <fullName evidence="3">Phage tail protein</fullName>
    </recommendedName>
</protein>
<evidence type="ECO:0008006" key="3">
    <source>
        <dbReference type="Google" id="ProtNLM"/>
    </source>
</evidence>